<dbReference type="AlphaFoldDB" id="A0A401JB17"/>
<evidence type="ECO:0000259" key="1">
    <source>
        <dbReference type="SMART" id="SM00235"/>
    </source>
</evidence>
<dbReference type="Gene3D" id="3.40.390.10">
    <property type="entry name" value="Collagenase (Catalytic Domain)"/>
    <property type="match status" value="1"/>
</dbReference>
<dbReference type="GO" id="GO:0008270">
    <property type="term" value="F:zinc ion binding"/>
    <property type="evidence" value="ECO:0007669"/>
    <property type="project" value="InterPro"/>
</dbReference>
<dbReference type="OrthoDB" id="3669864at2"/>
<evidence type="ECO:0000313" key="3">
    <source>
        <dbReference type="Proteomes" id="UP000286806"/>
    </source>
</evidence>
<accession>A0A401JB17</accession>
<dbReference type="SUPFAM" id="SSF55486">
    <property type="entry name" value="Metalloproteases ('zincins'), catalytic domain"/>
    <property type="match status" value="1"/>
</dbReference>
<evidence type="ECO:0000313" key="2">
    <source>
        <dbReference type="EMBL" id="GBL44750.1"/>
    </source>
</evidence>
<comment type="caution">
    <text evidence="2">The sequence shown here is derived from an EMBL/GenBank/DDBJ whole genome shotgun (WGS) entry which is preliminary data.</text>
</comment>
<sequence length="260" mass="29389">MNKKLKLHMCIDRIIPIEHKIVAASLAITENPGNQPRMPRALAGASMHPAKMALLAGKKWQNGRELGVYFMDGSATQKAKVRQFATLWEAYANIRFNFNARQSSAEIRVSFEADDGSWSAVGTDSLHTTYFKKSEPTMNFGWLRDSTDDEEWRRVVVHEFGHALGAIHEHQNPKGGIKWNLQAVYDYFSGPPNNWSKADIDHNIVQKYSLDQLNASKFDPKSIMLYSFPPELLQSGVGTASNTKLSTGDKRFIRRMYPKA</sequence>
<dbReference type="InterPro" id="IPR024079">
    <property type="entry name" value="MetalloPept_cat_dom_sf"/>
</dbReference>
<gene>
    <name evidence="2" type="ORF">SFMTTN_0551</name>
</gene>
<keyword evidence="3" id="KW-1185">Reference proteome</keyword>
<dbReference type="Proteomes" id="UP000286806">
    <property type="component" value="Unassembled WGS sequence"/>
</dbReference>
<proteinExistence type="predicted"/>
<feature type="domain" description="Peptidase metallopeptidase" evidence="1">
    <location>
        <begin position="56"/>
        <end position="206"/>
    </location>
</feature>
<dbReference type="RefSeq" id="WP_124703600.1">
    <property type="nucleotide sequence ID" value="NZ_BGOW01000003.1"/>
</dbReference>
<dbReference type="EMBL" id="BGOW01000003">
    <property type="protein sequence ID" value="GBL44750.1"/>
    <property type="molecule type" value="Genomic_DNA"/>
</dbReference>
<reference evidence="2 3" key="1">
    <citation type="journal article" date="2019" name="Front. Microbiol.">
        <title>Genomes of Neutrophilic Sulfur-Oxidizing Chemolithoautotrophs Representing 9 Proteobacterial Species From 8 Genera.</title>
        <authorList>
            <person name="Watanabe T."/>
            <person name="Kojima H."/>
            <person name="Umezawa K."/>
            <person name="Hori C."/>
            <person name="Takasuka T.E."/>
            <person name="Kato Y."/>
            <person name="Fukui M."/>
        </authorList>
    </citation>
    <scope>NUCLEOTIDE SEQUENCE [LARGE SCALE GENOMIC DNA]</scope>
    <source>
        <strain evidence="2 3">TTN</strain>
    </source>
</reference>
<dbReference type="CDD" id="cd04327">
    <property type="entry name" value="ZnMc_MMP_like_3"/>
    <property type="match status" value="1"/>
</dbReference>
<protein>
    <recommendedName>
        <fullName evidence="1">Peptidase metallopeptidase domain-containing protein</fullName>
    </recommendedName>
</protein>
<dbReference type="SMART" id="SM00235">
    <property type="entry name" value="ZnMc"/>
    <property type="match status" value="1"/>
</dbReference>
<organism evidence="2 3">
    <name type="scientific">Sulfuriferula multivorans</name>
    <dbReference type="NCBI Taxonomy" id="1559896"/>
    <lineage>
        <taxon>Bacteria</taxon>
        <taxon>Pseudomonadati</taxon>
        <taxon>Pseudomonadota</taxon>
        <taxon>Betaproteobacteria</taxon>
        <taxon>Nitrosomonadales</taxon>
        <taxon>Sulfuricellaceae</taxon>
        <taxon>Sulfuriferula</taxon>
    </lineage>
</organism>
<dbReference type="GO" id="GO:0006508">
    <property type="term" value="P:proteolysis"/>
    <property type="evidence" value="ECO:0007669"/>
    <property type="project" value="InterPro"/>
</dbReference>
<dbReference type="GO" id="GO:0008237">
    <property type="term" value="F:metallopeptidase activity"/>
    <property type="evidence" value="ECO:0007669"/>
    <property type="project" value="InterPro"/>
</dbReference>
<dbReference type="InterPro" id="IPR006026">
    <property type="entry name" value="Peptidase_Metallo"/>
</dbReference>
<name>A0A401JB17_9PROT</name>